<feature type="region of interest" description="Disordered" evidence="1">
    <location>
        <begin position="1"/>
        <end position="21"/>
    </location>
</feature>
<sequence length="21" mass="2221">MQLCLAASPPPEHDRTKGPTA</sequence>
<dbReference type="AlphaFoldDB" id="A0A0A8ZD37"/>
<reference evidence="2" key="2">
    <citation type="journal article" date="2015" name="Data Brief">
        <title>Shoot transcriptome of the giant reed, Arundo donax.</title>
        <authorList>
            <person name="Barrero R.A."/>
            <person name="Guerrero F.D."/>
            <person name="Moolhuijzen P."/>
            <person name="Goolsby J.A."/>
            <person name="Tidwell J."/>
            <person name="Bellgard S.E."/>
            <person name="Bellgard M.I."/>
        </authorList>
    </citation>
    <scope>NUCLEOTIDE SEQUENCE</scope>
    <source>
        <tissue evidence="2">Shoot tissue taken approximately 20 cm above the soil surface</tissue>
    </source>
</reference>
<evidence type="ECO:0000313" key="2">
    <source>
        <dbReference type="EMBL" id="JAD32792.1"/>
    </source>
</evidence>
<dbReference type="EMBL" id="GBRH01265103">
    <property type="protein sequence ID" value="JAD32792.1"/>
    <property type="molecule type" value="Transcribed_RNA"/>
</dbReference>
<organism evidence="2">
    <name type="scientific">Arundo donax</name>
    <name type="common">Giant reed</name>
    <name type="synonym">Donax arundinaceus</name>
    <dbReference type="NCBI Taxonomy" id="35708"/>
    <lineage>
        <taxon>Eukaryota</taxon>
        <taxon>Viridiplantae</taxon>
        <taxon>Streptophyta</taxon>
        <taxon>Embryophyta</taxon>
        <taxon>Tracheophyta</taxon>
        <taxon>Spermatophyta</taxon>
        <taxon>Magnoliopsida</taxon>
        <taxon>Liliopsida</taxon>
        <taxon>Poales</taxon>
        <taxon>Poaceae</taxon>
        <taxon>PACMAD clade</taxon>
        <taxon>Arundinoideae</taxon>
        <taxon>Arundineae</taxon>
        <taxon>Arundo</taxon>
    </lineage>
</organism>
<accession>A0A0A8ZD37</accession>
<reference evidence="2" key="1">
    <citation type="submission" date="2014-09" db="EMBL/GenBank/DDBJ databases">
        <authorList>
            <person name="Magalhaes I.L.F."/>
            <person name="Oliveira U."/>
            <person name="Santos F.R."/>
            <person name="Vidigal T.H.D.A."/>
            <person name="Brescovit A.D."/>
            <person name="Santos A.J."/>
        </authorList>
    </citation>
    <scope>NUCLEOTIDE SEQUENCE</scope>
    <source>
        <tissue evidence="2">Shoot tissue taken approximately 20 cm above the soil surface</tissue>
    </source>
</reference>
<evidence type="ECO:0000256" key="1">
    <source>
        <dbReference type="SAM" id="MobiDB-lite"/>
    </source>
</evidence>
<protein>
    <submittedName>
        <fullName evidence="2">Uncharacterized protein</fullName>
    </submittedName>
</protein>
<name>A0A0A8ZD37_ARUDO</name>
<feature type="compositionally biased region" description="Basic and acidic residues" evidence="1">
    <location>
        <begin position="11"/>
        <end position="21"/>
    </location>
</feature>
<proteinExistence type="predicted"/>